<feature type="region of interest" description="Disordered" evidence="3">
    <location>
        <begin position="1"/>
        <end position="45"/>
    </location>
</feature>
<keyword evidence="2" id="KW-0539">Nucleus</keyword>
<feature type="domain" description="BHLH" evidence="4">
    <location>
        <begin position="138"/>
        <end position="186"/>
    </location>
</feature>
<dbReference type="PANTHER" id="PTHR47787:SF1">
    <property type="entry name" value="CENTROMERE-BINDING PROTEIN 1"/>
    <property type="match status" value="1"/>
</dbReference>
<name>A0A072Q0P0_9EURO</name>
<feature type="region of interest" description="Disordered" evidence="3">
    <location>
        <begin position="120"/>
        <end position="149"/>
    </location>
</feature>
<dbReference type="GO" id="GO:0003700">
    <property type="term" value="F:DNA-binding transcription factor activity"/>
    <property type="evidence" value="ECO:0007669"/>
    <property type="project" value="InterPro"/>
</dbReference>
<dbReference type="PROSITE" id="PS50888">
    <property type="entry name" value="BHLH"/>
    <property type="match status" value="1"/>
</dbReference>
<dbReference type="InterPro" id="IPR036638">
    <property type="entry name" value="HLH_DNA-bd_sf"/>
</dbReference>
<evidence type="ECO:0000313" key="5">
    <source>
        <dbReference type="EMBL" id="KEF61455.1"/>
    </source>
</evidence>
<evidence type="ECO:0000259" key="4">
    <source>
        <dbReference type="PROSITE" id="PS50888"/>
    </source>
</evidence>
<dbReference type="AlphaFoldDB" id="A0A072Q0P0"/>
<dbReference type="GO" id="GO:0046983">
    <property type="term" value="F:protein dimerization activity"/>
    <property type="evidence" value="ECO:0007669"/>
    <property type="project" value="InterPro"/>
</dbReference>
<dbReference type="Pfam" id="PF00010">
    <property type="entry name" value="HLH"/>
    <property type="match status" value="1"/>
</dbReference>
<accession>A0A072Q0P0</accession>
<evidence type="ECO:0000313" key="6">
    <source>
        <dbReference type="Proteomes" id="UP000027920"/>
    </source>
</evidence>
<evidence type="ECO:0000256" key="3">
    <source>
        <dbReference type="SAM" id="MobiDB-lite"/>
    </source>
</evidence>
<dbReference type="STRING" id="1182545.A0A072Q0P0"/>
<dbReference type="CDD" id="cd11398">
    <property type="entry name" value="bHLHzip_scCBP1"/>
    <property type="match status" value="1"/>
</dbReference>
<comment type="caution">
    <text evidence="5">The sequence shown here is derived from an EMBL/GenBank/DDBJ whole genome shotgun (WGS) entry which is preliminary data.</text>
</comment>
<feature type="compositionally biased region" description="Basic and acidic residues" evidence="3">
    <location>
        <begin position="136"/>
        <end position="149"/>
    </location>
</feature>
<dbReference type="GeneID" id="25277961"/>
<protein>
    <recommendedName>
        <fullName evidence="4">BHLH domain-containing protein</fullName>
    </recommendedName>
</protein>
<evidence type="ECO:0000256" key="1">
    <source>
        <dbReference type="ARBA" id="ARBA00023125"/>
    </source>
</evidence>
<proteinExistence type="predicted"/>
<reference evidence="5 6" key="1">
    <citation type="submission" date="2013-03" db="EMBL/GenBank/DDBJ databases">
        <title>The Genome Sequence of Exophiala aquamarina CBS 119918.</title>
        <authorList>
            <consortium name="The Broad Institute Genomics Platform"/>
            <person name="Cuomo C."/>
            <person name="de Hoog S."/>
            <person name="Gorbushina A."/>
            <person name="Walker B."/>
            <person name="Young S.K."/>
            <person name="Zeng Q."/>
            <person name="Gargeya S."/>
            <person name="Fitzgerald M."/>
            <person name="Haas B."/>
            <person name="Abouelleil A."/>
            <person name="Allen A.W."/>
            <person name="Alvarado L."/>
            <person name="Arachchi H.M."/>
            <person name="Berlin A.M."/>
            <person name="Chapman S.B."/>
            <person name="Gainer-Dewar J."/>
            <person name="Goldberg J."/>
            <person name="Griggs A."/>
            <person name="Gujja S."/>
            <person name="Hansen M."/>
            <person name="Howarth C."/>
            <person name="Imamovic A."/>
            <person name="Ireland A."/>
            <person name="Larimer J."/>
            <person name="McCowan C."/>
            <person name="Murphy C."/>
            <person name="Pearson M."/>
            <person name="Poon T.W."/>
            <person name="Priest M."/>
            <person name="Roberts A."/>
            <person name="Saif S."/>
            <person name="Shea T."/>
            <person name="Sisk P."/>
            <person name="Sykes S."/>
            <person name="Wortman J."/>
            <person name="Nusbaum C."/>
            <person name="Birren B."/>
        </authorList>
    </citation>
    <scope>NUCLEOTIDE SEQUENCE [LARGE SCALE GENOMIC DNA]</scope>
    <source>
        <strain evidence="5 6">CBS 119918</strain>
    </source>
</reference>
<feature type="region of interest" description="Disordered" evidence="3">
    <location>
        <begin position="76"/>
        <end position="107"/>
    </location>
</feature>
<dbReference type="InterPro" id="IPR011598">
    <property type="entry name" value="bHLH_dom"/>
</dbReference>
<dbReference type="GO" id="GO:0003677">
    <property type="term" value="F:DNA binding"/>
    <property type="evidence" value="ECO:0007669"/>
    <property type="project" value="UniProtKB-KW"/>
</dbReference>
<dbReference type="Gene3D" id="4.10.280.10">
    <property type="entry name" value="Helix-loop-helix DNA-binding domain"/>
    <property type="match status" value="1"/>
</dbReference>
<gene>
    <name evidence="5" type="ORF">A1O9_03021</name>
</gene>
<evidence type="ECO:0000256" key="2">
    <source>
        <dbReference type="ARBA" id="ARBA00023242"/>
    </source>
</evidence>
<dbReference type="Proteomes" id="UP000027920">
    <property type="component" value="Unassembled WGS sequence"/>
</dbReference>
<dbReference type="GO" id="GO:0005634">
    <property type="term" value="C:nucleus"/>
    <property type="evidence" value="ECO:0007669"/>
    <property type="project" value="TreeGrafter"/>
</dbReference>
<feature type="compositionally biased region" description="Polar residues" evidence="3">
    <location>
        <begin position="1"/>
        <end position="11"/>
    </location>
</feature>
<dbReference type="InterPro" id="IPR047206">
    <property type="entry name" value="bHLHzip_scCBP1-like"/>
</dbReference>
<sequence>MATQVTQLPSQNANANNKRKRGASDQEAGRNAKAQNTNGDHEASYAALLQGIDGTNIPEADDSTRTAQAALAAPMGQSTYPEPGSFDPTASLPSGFDDGSPSANFASGPQALIDARASVGLGNNAGKPPVGTAEWHQQRKDNHKEVERRRREVINEGIENIAKIVPGTEKNKGAILHRTCQYITELQNKVTNFDNERATFEIALKELTTRLDRMKESSRAAWAESTKWQQRAREAGLNFDDYDDGALTGLEEEDVNVAADS</sequence>
<keyword evidence="1" id="KW-0238">DNA-binding</keyword>
<dbReference type="SUPFAM" id="SSF47459">
    <property type="entry name" value="HLH, helix-loop-helix DNA-binding domain"/>
    <property type="match status" value="1"/>
</dbReference>
<dbReference type="VEuPathDB" id="FungiDB:A1O9_03021"/>
<organism evidence="5 6">
    <name type="scientific">Exophiala aquamarina CBS 119918</name>
    <dbReference type="NCBI Taxonomy" id="1182545"/>
    <lineage>
        <taxon>Eukaryota</taxon>
        <taxon>Fungi</taxon>
        <taxon>Dikarya</taxon>
        <taxon>Ascomycota</taxon>
        <taxon>Pezizomycotina</taxon>
        <taxon>Eurotiomycetes</taxon>
        <taxon>Chaetothyriomycetidae</taxon>
        <taxon>Chaetothyriales</taxon>
        <taxon>Herpotrichiellaceae</taxon>
        <taxon>Exophiala</taxon>
    </lineage>
</organism>
<dbReference type="EMBL" id="AMGV01000002">
    <property type="protein sequence ID" value="KEF61455.1"/>
    <property type="molecule type" value="Genomic_DNA"/>
</dbReference>
<dbReference type="HOGENOM" id="CLU_046871_3_0_1"/>
<keyword evidence="6" id="KW-1185">Reference proteome</keyword>
<dbReference type="SMART" id="SM00353">
    <property type="entry name" value="HLH"/>
    <property type="match status" value="1"/>
</dbReference>
<dbReference type="RefSeq" id="XP_013264045.1">
    <property type="nucleotide sequence ID" value="XM_013408591.1"/>
</dbReference>
<dbReference type="PANTHER" id="PTHR47787">
    <property type="entry name" value="CENTROMERE-BINDING PROTEIN 1"/>
    <property type="match status" value="1"/>
</dbReference>
<dbReference type="OrthoDB" id="71302at2759"/>